<dbReference type="InterPro" id="IPR015797">
    <property type="entry name" value="NUDIX_hydrolase-like_dom_sf"/>
</dbReference>
<name>A0A8J2UKM0_9BURK</name>
<keyword evidence="2" id="KW-0378">Hydrolase</keyword>
<comment type="caution">
    <text evidence="4">The sequence shown here is derived from an EMBL/GenBank/DDBJ whole genome shotgun (WGS) entry which is preliminary data.</text>
</comment>
<dbReference type="GO" id="GO:0016787">
    <property type="term" value="F:hydrolase activity"/>
    <property type="evidence" value="ECO:0007669"/>
    <property type="project" value="UniProtKB-KW"/>
</dbReference>
<feature type="domain" description="Nudix hydrolase" evidence="3">
    <location>
        <begin position="37"/>
        <end position="167"/>
    </location>
</feature>
<dbReference type="InterPro" id="IPR029401">
    <property type="entry name" value="Nudix_N"/>
</dbReference>
<evidence type="ECO:0000256" key="2">
    <source>
        <dbReference type="ARBA" id="ARBA00022801"/>
    </source>
</evidence>
<evidence type="ECO:0000313" key="4">
    <source>
        <dbReference type="EMBL" id="GGB95371.1"/>
    </source>
</evidence>
<accession>A0A8J2UKM0</accession>
<proteinExistence type="predicted"/>
<reference evidence="4" key="1">
    <citation type="journal article" date="2014" name="Int. J. Syst. Evol. Microbiol.">
        <title>Complete genome sequence of Corynebacterium casei LMG S-19264T (=DSM 44701T), isolated from a smear-ripened cheese.</title>
        <authorList>
            <consortium name="US DOE Joint Genome Institute (JGI-PGF)"/>
            <person name="Walter F."/>
            <person name="Albersmeier A."/>
            <person name="Kalinowski J."/>
            <person name="Ruckert C."/>
        </authorList>
    </citation>
    <scope>NUCLEOTIDE SEQUENCE</scope>
    <source>
        <strain evidence="4">CCM 7086</strain>
    </source>
</reference>
<evidence type="ECO:0000256" key="1">
    <source>
        <dbReference type="ARBA" id="ARBA00001946"/>
    </source>
</evidence>
<sequence length="196" mass="21951">MNFCSECAHPVSLAIPTGDNRPRYVCNHCGTIHYQNPKMVLGTIPVWDEDGDMRIMLCKRAIEPRHGLWTLPAGFMENNETTAEAAMRETVEEAGANIEVHELFSLLNVPHVHQVHMFYRATLLDLDYAAGIETLEVEMFAADEIPWEQIAFQTVSHTLRFFLEDHAARSNGNGGYGFHTMDILKPRPALVAADAG</sequence>
<dbReference type="Pfam" id="PF14803">
    <property type="entry name" value="Zn_ribbon_Nudix"/>
    <property type="match status" value="1"/>
</dbReference>
<keyword evidence="5" id="KW-1185">Reference proteome</keyword>
<dbReference type="PROSITE" id="PS51462">
    <property type="entry name" value="NUDIX"/>
    <property type="match status" value="1"/>
</dbReference>
<organism evidence="4 5">
    <name type="scientific">Oxalicibacterium flavum</name>
    <dbReference type="NCBI Taxonomy" id="179467"/>
    <lineage>
        <taxon>Bacteria</taxon>
        <taxon>Pseudomonadati</taxon>
        <taxon>Pseudomonadota</taxon>
        <taxon>Betaproteobacteria</taxon>
        <taxon>Burkholderiales</taxon>
        <taxon>Oxalobacteraceae</taxon>
        <taxon>Oxalicibacterium</taxon>
    </lineage>
</organism>
<evidence type="ECO:0000259" key="3">
    <source>
        <dbReference type="PROSITE" id="PS51462"/>
    </source>
</evidence>
<dbReference type="PROSITE" id="PS00893">
    <property type="entry name" value="NUDIX_BOX"/>
    <property type="match status" value="1"/>
</dbReference>
<dbReference type="CDD" id="cd04511">
    <property type="entry name" value="NUDIX_Hydrolase"/>
    <property type="match status" value="1"/>
</dbReference>
<comment type="cofactor">
    <cofactor evidence="1">
        <name>Mg(2+)</name>
        <dbReference type="ChEBI" id="CHEBI:18420"/>
    </cofactor>
</comment>
<dbReference type="Pfam" id="PF00293">
    <property type="entry name" value="NUDIX"/>
    <property type="match status" value="1"/>
</dbReference>
<dbReference type="EMBL" id="BMCG01000001">
    <property type="protein sequence ID" value="GGB95371.1"/>
    <property type="molecule type" value="Genomic_DNA"/>
</dbReference>
<dbReference type="PANTHER" id="PTHR43222">
    <property type="entry name" value="NUDIX HYDROLASE 23"/>
    <property type="match status" value="1"/>
</dbReference>
<dbReference type="AlphaFoldDB" id="A0A8J2UKM0"/>
<dbReference type="SUPFAM" id="SSF55811">
    <property type="entry name" value="Nudix"/>
    <property type="match status" value="1"/>
</dbReference>
<dbReference type="RefSeq" id="WP_188394198.1">
    <property type="nucleotide sequence ID" value="NZ_BMCG01000001.1"/>
</dbReference>
<dbReference type="Gene3D" id="2.20.70.10">
    <property type="match status" value="1"/>
</dbReference>
<dbReference type="InterPro" id="IPR000086">
    <property type="entry name" value="NUDIX_hydrolase_dom"/>
</dbReference>
<dbReference type="PANTHER" id="PTHR43222:SF2">
    <property type="entry name" value="NUDIX HYDROLASE 23, CHLOROPLASTIC"/>
    <property type="match status" value="1"/>
</dbReference>
<reference evidence="4" key="2">
    <citation type="submission" date="2020-09" db="EMBL/GenBank/DDBJ databases">
        <authorList>
            <person name="Sun Q."/>
            <person name="Sedlacek I."/>
        </authorList>
    </citation>
    <scope>NUCLEOTIDE SEQUENCE</scope>
    <source>
        <strain evidence="4">CCM 7086</strain>
    </source>
</reference>
<dbReference type="InterPro" id="IPR020084">
    <property type="entry name" value="NUDIX_hydrolase_CS"/>
</dbReference>
<evidence type="ECO:0000313" key="5">
    <source>
        <dbReference type="Proteomes" id="UP000620266"/>
    </source>
</evidence>
<dbReference type="Proteomes" id="UP000620266">
    <property type="component" value="Unassembled WGS sequence"/>
</dbReference>
<dbReference type="Gene3D" id="3.90.79.10">
    <property type="entry name" value="Nucleoside Triphosphate Pyrophosphohydrolase"/>
    <property type="match status" value="1"/>
</dbReference>
<protein>
    <submittedName>
        <fullName evidence="4">ADP-ribose pyrophosphatase</fullName>
    </submittedName>
</protein>
<gene>
    <name evidence="4" type="ORF">GCM10007205_00730</name>
</gene>